<dbReference type="KEGG" id="saal:L336_0490"/>
<sequence>MNNLTLRFAYKDIDSHSSSLERINSELKELLVMRTRGLIDDNEYLEQKTLLLEELESGKSKLERLKSNPSKGAKETISLLNFIRKAQDKFNGGQISERRELITMFGQKLDLLYKELTFTPVNWLIPIKENYSNARTSISCVRTA</sequence>
<name>R4PMQ0_9BACT</name>
<proteinExistence type="predicted"/>
<dbReference type="AlphaFoldDB" id="R4PMQ0"/>
<evidence type="ECO:0000313" key="1">
    <source>
        <dbReference type="EMBL" id="AGL62194.1"/>
    </source>
</evidence>
<dbReference type="EMBL" id="CP005957">
    <property type="protein sequence ID" value="AGL62194.1"/>
    <property type="molecule type" value="Genomic_DNA"/>
</dbReference>
<evidence type="ECO:0000313" key="2">
    <source>
        <dbReference type="Proteomes" id="UP000013893"/>
    </source>
</evidence>
<organism evidence="1 2">
    <name type="scientific">Candidatus Saccharimonas aalborgensis</name>
    <dbReference type="NCBI Taxonomy" id="1332188"/>
    <lineage>
        <taxon>Bacteria</taxon>
        <taxon>Candidatus Saccharimonadota</taxon>
        <taxon>Candidatus Saccharimonadia</taxon>
        <taxon>Candidatus Saccharimonadales</taxon>
        <taxon>Candidatus Saccharimonadaceae</taxon>
        <taxon>Candidatus Saccharimonas</taxon>
    </lineage>
</organism>
<dbReference type="HOGENOM" id="CLU_1792967_0_0_0"/>
<gene>
    <name evidence="1" type="ORF">L336_0490</name>
</gene>
<reference evidence="1 2" key="1">
    <citation type="journal article" date="2013" name="Nat. Biotechnol.">
        <title>Genome sequences of rare, uncultured bacteria obtained by differential coverage binning of multiple metagenomes.</title>
        <authorList>
            <person name="Albertsen M."/>
            <person name="Hugenholtz P."/>
            <person name="Skarshewski A."/>
            <person name="Nielsen K.L."/>
            <person name="Tyson G.W."/>
            <person name="Nielsen P.H."/>
        </authorList>
    </citation>
    <scope>NUCLEOTIDE SEQUENCE [LARGE SCALE GENOMIC DNA]</scope>
    <source>
        <strain evidence="1">TM71</strain>
    </source>
</reference>
<keyword evidence="2" id="KW-1185">Reference proteome</keyword>
<protein>
    <submittedName>
        <fullName evidence="1">Uncharacterized protein</fullName>
    </submittedName>
</protein>
<dbReference type="RefSeq" id="WP_015641644.1">
    <property type="nucleotide sequence ID" value="NC_021219.1"/>
</dbReference>
<accession>R4PMQ0</accession>
<dbReference type="Proteomes" id="UP000013893">
    <property type="component" value="Chromosome"/>
</dbReference>